<name>G8WVZ5_STREN</name>
<proteinExistence type="predicted"/>
<dbReference type="AlphaFoldDB" id="G8WVZ5"/>
<dbReference type="HOGENOM" id="CLU_3104192_0_0_11"/>
<keyword evidence="2" id="KW-1185">Reference proteome</keyword>
<dbReference type="STRING" id="1003195.SCATT_07170"/>
<evidence type="ECO:0000313" key="1">
    <source>
        <dbReference type="EMBL" id="AEW93088.1"/>
    </source>
</evidence>
<dbReference type="PATRIC" id="fig|1003195.29.peg.722"/>
<dbReference type="Proteomes" id="UP000007842">
    <property type="component" value="Chromosome"/>
</dbReference>
<evidence type="ECO:0000313" key="2">
    <source>
        <dbReference type="Proteomes" id="UP000007842"/>
    </source>
</evidence>
<organism evidence="1 2">
    <name type="scientific">Streptantibioticus cattleyicolor (strain ATCC 35852 / DSM 46488 / JCM 4925 / NBRC 14057 / NRRL 8057)</name>
    <name type="common">Streptomyces cattleya</name>
    <dbReference type="NCBI Taxonomy" id="1003195"/>
    <lineage>
        <taxon>Bacteria</taxon>
        <taxon>Bacillati</taxon>
        <taxon>Actinomycetota</taxon>
        <taxon>Actinomycetes</taxon>
        <taxon>Kitasatosporales</taxon>
        <taxon>Streptomycetaceae</taxon>
        <taxon>Streptantibioticus</taxon>
    </lineage>
</organism>
<protein>
    <submittedName>
        <fullName evidence="1">Uncharacterized protein</fullName>
    </submittedName>
</protein>
<dbReference type="EMBL" id="CP003219">
    <property type="protein sequence ID" value="AEW93088.1"/>
    <property type="molecule type" value="Genomic_DNA"/>
</dbReference>
<gene>
    <name evidence="1" type="ordered locus">SCATT_07170</name>
</gene>
<reference evidence="2" key="1">
    <citation type="submission" date="2011-12" db="EMBL/GenBank/DDBJ databases">
        <title>Complete genome sequence of Streptomyces cattleya strain DSM 46488.</title>
        <authorList>
            <person name="Ou H.-Y."/>
            <person name="Li P."/>
            <person name="Zhao C."/>
            <person name="O'Hagan D."/>
            <person name="Deng Z."/>
        </authorList>
    </citation>
    <scope>NUCLEOTIDE SEQUENCE [LARGE SCALE GENOMIC DNA]</scope>
    <source>
        <strain evidence="2">ATCC 35852 / DSM 46488 / JCM 4925 / NBRC 14057 / NRRL 8057</strain>
    </source>
</reference>
<dbReference type="KEGG" id="scy:SCATT_07170"/>
<sequence>MPSVAIVDALGVTAYRRVEESWKAHVPVRRVGGGRRACAPAHRDVKGRRSA</sequence>
<accession>G8WVZ5</accession>